<feature type="compositionally biased region" description="Polar residues" evidence="2">
    <location>
        <begin position="31"/>
        <end position="44"/>
    </location>
</feature>
<feature type="coiled-coil region" evidence="1">
    <location>
        <begin position="304"/>
        <end position="380"/>
    </location>
</feature>
<proteinExistence type="predicted"/>
<accession>A0A1B6DB84</accession>
<evidence type="ECO:0000256" key="2">
    <source>
        <dbReference type="SAM" id="MobiDB-lite"/>
    </source>
</evidence>
<gene>
    <name evidence="3" type="ORF">g.27940</name>
</gene>
<name>A0A1B6DB84_9HEMI</name>
<dbReference type="EMBL" id="GEDC01014396">
    <property type="protein sequence ID" value="JAS22902.1"/>
    <property type="molecule type" value="Transcribed_RNA"/>
</dbReference>
<feature type="coiled-coil region" evidence="1">
    <location>
        <begin position="100"/>
        <end position="152"/>
    </location>
</feature>
<protein>
    <submittedName>
        <fullName evidence="3">Uncharacterized protein</fullName>
    </submittedName>
</protein>
<evidence type="ECO:0000256" key="1">
    <source>
        <dbReference type="SAM" id="Coils"/>
    </source>
</evidence>
<feature type="region of interest" description="Disordered" evidence="2">
    <location>
        <begin position="1"/>
        <end position="57"/>
    </location>
</feature>
<evidence type="ECO:0000313" key="3">
    <source>
        <dbReference type="EMBL" id="JAS22902.1"/>
    </source>
</evidence>
<organism evidence="3">
    <name type="scientific">Clastoptera arizonana</name>
    <name type="common">Arizona spittle bug</name>
    <dbReference type="NCBI Taxonomy" id="38151"/>
    <lineage>
        <taxon>Eukaryota</taxon>
        <taxon>Metazoa</taxon>
        <taxon>Ecdysozoa</taxon>
        <taxon>Arthropoda</taxon>
        <taxon>Hexapoda</taxon>
        <taxon>Insecta</taxon>
        <taxon>Pterygota</taxon>
        <taxon>Neoptera</taxon>
        <taxon>Paraneoptera</taxon>
        <taxon>Hemiptera</taxon>
        <taxon>Auchenorrhyncha</taxon>
        <taxon>Cercopoidea</taxon>
        <taxon>Clastopteridae</taxon>
        <taxon>Clastoptera</taxon>
    </lineage>
</organism>
<sequence>MFNSMKNKIKEKTGSDLPKLSIAQKPGLGKNSHQGSETSLSSLVIDTASKEEVTTPSSIASNMELTLADGKNLTPKDLTRLAKREDEWRSRLEKRDVDWTKKLEKRESELIKLMEGKEQEWRKQEQTLTEDLLKLTRELKEALKVAEESKRKICQFQEDKDQLEGFQIQEMAKIKHLLLAKEQENAENAVALKKNIALVDSLRAEINRLRPFEEQVSNFQDDIECLRHTSEQERWQLSSKLAQSEETVRHLKDRVAVLTKRSEAECVALGAKISPDERVQALLGERTLLERRLEETHVHLSNIKESWSAQIAALETQVGRLSRQAGEEGLERRRAEEIILQLQAKLDEEDREKEKLLARLERIIAERDNLAQELKNIAQDVVSPLS</sequence>
<keyword evidence="1" id="KW-0175">Coiled coil</keyword>
<reference evidence="3" key="1">
    <citation type="submission" date="2015-12" db="EMBL/GenBank/DDBJ databases">
        <title>De novo transcriptome assembly of four potential Pierce s Disease insect vectors from Arizona vineyards.</title>
        <authorList>
            <person name="Tassone E.E."/>
        </authorList>
    </citation>
    <scope>NUCLEOTIDE SEQUENCE</scope>
</reference>
<dbReference type="AlphaFoldDB" id="A0A1B6DB84"/>